<proteinExistence type="predicted"/>
<comment type="caution">
    <text evidence="2">The sequence shown here is derived from an EMBL/GenBank/DDBJ whole genome shotgun (WGS) entry which is preliminary data.</text>
</comment>
<dbReference type="Pfam" id="PF18962">
    <property type="entry name" value="Por_Secre_tail"/>
    <property type="match status" value="1"/>
</dbReference>
<accession>A0A645B5F8</accession>
<dbReference type="InterPro" id="IPR026444">
    <property type="entry name" value="Secre_tail"/>
</dbReference>
<dbReference type="Gene3D" id="2.60.40.10">
    <property type="entry name" value="Immunoglobulins"/>
    <property type="match status" value="2"/>
</dbReference>
<evidence type="ECO:0000313" key="2">
    <source>
        <dbReference type="EMBL" id="MPM56964.1"/>
    </source>
</evidence>
<evidence type="ECO:0000259" key="1">
    <source>
        <dbReference type="Pfam" id="PF18962"/>
    </source>
</evidence>
<protein>
    <recommendedName>
        <fullName evidence="1">Secretion system C-terminal sorting domain-containing protein</fullName>
    </recommendedName>
</protein>
<sequence>MLAPALTSPSNGATDQALSLTLDWQDATFAVSYEYQLDDDIAFGSPFVSGSPSLSQAAISGLSYATTYYWRVRSYDGVNYSAWSTIWSFTTGTLTAPSLISPANGASNQVVNNLILDWGDVTGASLYEYYYDTDISFSNPVHAVVTVSQVSISGLSNNTSYFWKVRSSDGTTYSPFTSVWSFTTETGVGFEENSELSVLLYPNPASESSTLEFGDAADRTVCIVNSTGMVVNEIRTTESKLDLDLSGLNPGVYMIIVRDSKETKTLRLIRK</sequence>
<name>A0A645B5F8_9ZZZZ</name>
<feature type="domain" description="Secretion system C-terminal sorting" evidence="1">
    <location>
        <begin position="200"/>
        <end position="267"/>
    </location>
</feature>
<reference evidence="2" key="1">
    <citation type="submission" date="2019-08" db="EMBL/GenBank/DDBJ databases">
        <authorList>
            <person name="Kucharzyk K."/>
            <person name="Murdoch R.W."/>
            <person name="Higgins S."/>
            <person name="Loffler F."/>
        </authorList>
    </citation>
    <scope>NUCLEOTIDE SEQUENCE</scope>
</reference>
<dbReference type="SUPFAM" id="SSF49265">
    <property type="entry name" value="Fibronectin type III"/>
    <property type="match status" value="1"/>
</dbReference>
<organism evidence="2">
    <name type="scientific">bioreactor metagenome</name>
    <dbReference type="NCBI Taxonomy" id="1076179"/>
    <lineage>
        <taxon>unclassified sequences</taxon>
        <taxon>metagenomes</taxon>
        <taxon>ecological metagenomes</taxon>
    </lineage>
</organism>
<dbReference type="EMBL" id="VSSQ01016019">
    <property type="protein sequence ID" value="MPM56964.1"/>
    <property type="molecule type" value="Genomic_DNA"/>
</dbReference>
<gene>
    <name evidence="2" type="ORF">SDC9_103781</name>
</gene>
<dbReference type="AlphaFoldDB" id="A0A645B5F8"/>
<dbReference type="NCBIfam" id="TIGR04183">
    <property type="entry name" value="Por_Secre_tail"/>
    <property type="match status" value="1"/>
</dbReference>
<dbReference type="InterPro" id="IPR013783">
    <property type="entry name" value="Ig-like_fold"/>
</dbReference>
<dbReference type="InterPro" id="IPR036116">
    <property type="entry name" value="FN3_sf"/>
</dbReference>